<feature type="transmembrane region" description="Helical" evidence="2">
    <location>
        <begin position="74"/>
        <end position="95"/>
    </location>
</feature>
<name>A0A903VTM1_AEDAE</name>
<feature type="compositionally biased region" description="Polar residues" evidence="1">
    <location>
        <begin position="1"/>
        <end position="10"/>
    </location>
</feature>
<feature type="region of interest" description="Disordered" evidence="1">
    <location>
        <begin position="1"/>
        <end position="21"/>
    </location>
</feature>
<keyword evidence="2" id="KW-0812">Transmembrane</keyword>
<accession>A0A903VTM1</accession>
<dbReference type="EnsemblMetazoa" id="AAEL027650-RA">
    <property type="protein sequence ID" value="AAEL027650-PA"/>
    <property type="gene ID" value="AAEL027650"/>
</dbReference>
<dbReference type="OrthoDB" id="2102561at2759"/>
<evidence type="ECO:0000313" key="3">
    <source>
        <dbReference type="EnsemblMetazoa" id="AAEL027650-PA"/>
    </source>
</evidence>
<proteinExistence type="predicted"/>
<keyword evidence="2" id="KW-0472">Membrane</keyword>
<reference evidence="4" key="1">
    <citation type="submission" date="2017-06" db="EMBL/GenBank/DDBJ databases">
        <title>Aedes aegypti genome working group (AGWG) sequencing and assembly.</title>
        <authorList>
            <consortium name="Aedes aegypti Genome Working Group (AGWG)"/>
            <person name="Matthews B.J."/>
        </authorList>
    </citation>
    <scope>NUCLEOTIDE SEQUENCE [LARGE SCALE GENOMIC DNA]</scope>
    <source>
        <strain evidence="4">LVP_AGWG</strain>
    </source>
</reference>
<gene>
    <name evidence="3" type="primary">110680523</name>
</gene>
<protein>
    <submittedName>
        <fullName evidence="3">Uncharacterized protein</fullName>
    </submittedName>
</protein>
<feature type="transmembrane region" description="Helical" evidence="2">
    <location>
        <begin position="46"/>
        <end position="67"/>
    </location>
</feature>
<keyword evidence="2" id="KW-1133">Transmembrane helix</keyword>
<keyword evidence="4" id="KW-1185">Reference proteome</keyword>
<organism evidence="3 4">
    <name type="scientific">Aedes aegypti</name>
    <name type="common">Yellowfever mosquito</name>
    <name type="synonym">Culex aegypti</name>
    <dbReference type="NCBI Taxonomy" id="7159"/>
    <lineage>
        <taxon>Eukaryota</taxon>
        <taxon>Metazoa</taxon>
        <taxon>Ecdysozoa</taxon>
        <taxon>Arthropoda</taxon>
        <taxon>Hexapoda</taxon>
        <taxon>Insecta</taxon>
        <taxon>Pterygota</taxon>
        <taxon>Neoptera</taxon>
        <taxon>Endopterygota</taxon>
        <taxon>Diptera</taxon>
        <taxon>Nematocera</taxon>
        <taxon>Culicoidea</taxon>
        <taxon>Culicidae</taxon>
        <taxon>Culicinae</taxon>
        <taxon>Aedini</taxon>
        <taxon>Aedes</taxon>
        <taxon>Stegomyia</taxon>
    </lineage>
</organism>
<evidence type="ECO:0000256" key="2">
    <source>
        <dbReference type="SAM" id="Phobius"/>
    </source>
</evidence>
<evidence type="ECO:0000313" key="4">
    <source>
        <dbReference type="Proteomes" id="UP000008820"/>
    </source>
</evidence>
<reference evidence="3" key="2">
    <citation type="submission" date="2022-10" db="UniProtKB">
        <authorList>
            <consortium name="EnsemblMetazoa"/>
        </authorList>
    </citation>
    <scope>IDENTIFICATION</scope>
    <source>
        <strain evidence="3">LVP_AGWG</strain>
    </source>
</reference>
<dbReference type="Proteomes" id="UP000008820">
    <property type="component" value="Unassembled WGS sequence"/>
</dbReference>
<dbReference type="AlphaFoldDB" id="A0A903VTM1"/>
<sequence length="104" mass="11080">MQSQRRQSAGSAIPKAPAVKRRMSRHGSVLIETTPRQIPWDLVDRLLVPIIGCHAAAIVCSGVFNFLGISQVSAFVLFLFFAILTVGAAIGFHSLKVGPGCGGY</sequence>
<evidence type="ECO:0000256" key="1">
    <source>
        <dbReference type="SAM" id="MobiDB-lite"/>
    </source>
</evidence>